<feature type="transmembrane region" description="Helical" evidence="2">
    <location>
        <begin position="142"/>
        <end position="160"/>
    </location>
</feature>
<protein>
    <recommendedName>
        <fullName evidence="5">Thioredoxin-like fold domain-containing protein</fullName>
    </recommendedName>
</protein>
<dbReference type="PANTHER" id="PTHR46388:SF2">
    <property type="entry name" value="NHL REPEAT-CONTAINING PROTEIN 2"/>
    <property type="match status" value="1"/>
</dbReference>
<dbReference type="Gene3D" id="3.40.30.10">
    <property type="entry name" value="Glutaredoxin"/>
    <property type="match status" value="1"/>
</dbReference>
<keyword evidence="2" id="KW-0812">Transmembrane</keyword>
<feature type="compositionally biased region" description="Low complexity" evidence="1">
    <location>
        <begin position="39"/>
        <end position="48"/>
    </location>
</feature>
<evidence type="ECO:0000256" key="2">
    <source>
        <dbReference type="SAM" id="Phobius"/>
    </source>
</evidence>
<evidence type="ECO:0000313" key="4">
    <source>
        <dbReference type="Proteomes" id="UP000530660"/>
    </source>
</evidence>
<dbReference type="EMBL" id="VWRR01000008">
    <property type="protein sequence ID" value="KAF6003130.1"/>
    <property type="molecule type" value="Genomic_DNA"/>
</dbReference>
<evidence type="ECO:0000313" key="3">
    <source>
        <dbReference type="EMBL" id="KAF6003130.1"/>
    </source>
</evidence>
<dbReference type="Proteomes" id="UP000530660">
    <property type="component" value="Unassembled WGS sequence"/>
</dbReference>
<feature type="region of interest" description="Disordered" evidence="1">
    <location>
        <begin position="406"/>
        <end position="445"/>
    </location>
</feature>
<keyword evidence="2" id="KW-0472">Membrane</keyword>
<evidence type="ECO:0000256" key="1">
    <source>
        <dbReference type="SAM" id="MobiDB-lite"/>
    </source>
</evidence>
<keyword evidence="4" id="KW-1185">Reference proteome</keyword>
<feature type="compositionally biased region" description="Basic and acidic residues" evidence="1">
    <location>
        <begin position="409"/>
        <end position="422"/>
    </location>
</feature>
<reference evidence="3 4" key="1">
    <citation type="journal article" date="2020" name="J. Phycol.">
        <title>Comparative genome analysis reveals Cyanidiococcus gen. nov., a new extremophilic red algal genus sister to Cyanidioschyzon (Cyanidioschyzonaceae, Rhodophyta).</title>
        <authorList>
            <person name="Liu S.-L."/>
            <person name="Chiang Y.-R."/>
            <person name="Yoon H.S."/>
            <person name="Fu H.-Y."/>
        </authorList>
    </citation>
    <scope>NUCLEOTIDE SEQUENCE [LARGE SCALE GENOMIC DNA]</scope>
    <source>
        <strain evidence="3 4">THAL066</strain>
    </source>
</reference>
<dbReference type="Gene3D" id="2.120.10.30">
    <property type="entry name" value="TolB, C-terminal domain"/>
    <property type="match status" value="1"/>
</dbReference>
<sequence length="531" mass="58890">MTFVWNGYFGSARCEPLRVVGRGTLQAAYRRTARRRRSTVVCQQQQSDDQTDRRQASPENSASSEEEPASNEAEPSPWAKDARHQWPEYERGYSSPTPGDSGFDEYSMSMSGGGVGSGVATSSPASSREVYHDPVLVSRRELLYAVIGIAVVVTGIVGAVHRRTLRWFSLAGLLGSLRRRHPAPNVNLREFMMECEAGAGPVAPALQHCYYIQWLGGASSAVEAAPGHCAGKKLLVMLFWRATDPSTGVALDVLENLRPYLEFIDVVCMHTPKFDGEQLPRFVQLSAKFHEMNFPYGADASLHLWRDLGVTSWPTAVVLSPRSKRILFAFEGHRSLPRILPCVRAAIDFYFPRRVAAQPPPEPTLRVDQLPTGQSFRLEARCDAFPLSAAALRELLESRRRALAAADAPVERSDQRSAPRESKRSHRKNERSRQETVVPPRSPLPAQDVYGRQILALLDTSRQALALRFPGKVDVHAESDRLFIADSGHHRILITKLSGEFVEQIGGRQGAGFLDGPFAEALFEYPQGLCF</sequence>
<dbReference type="AlphaFoldDB" id="A0A7J7IK61"/>
<organism evidence="3 4">
    <name type="scientific">Cyanidiococcus yangmingshanensis</name>
    <dbReference type="NCBI Taxonomy" id="2690220"/>
    <lineage>
        <taxon>Eukaryota</taxon>
        <taxon>Rhodophyta</taxon>
        <taxon>Bangiophyceae</taxon>
        <taxon>Cyanidiales</taxon>
        <taxon>Cyanidiaceae</taxon>
        <taxon>Cyanidiococcus</taxon>
    </lineage>
</organism>
<feature type="region of interest" description="Disordered" evidence="1">
    <location>
        <begin position="30"/>
        <end position="125"/>
    </location>
</feature>
<proteinExistence type="predicted"/>
<comment type="caution">
    <text evidence="3">The sequence shown here is derived from an EMBL/GenBank/DDBJ whole genome shotgun (WGS) entry which is preliminary data.</text>
</comment>
<dbReference type="InterPro" id="IPR036249">
    <property type="entry name" value="Thioredoxin-like_sf"/>
</dbReference>
<dbReference type="OrthoDB" id="273823at2759"/>
<feature type="compositionally biased region" description="Basic and acidic residues" evidence="1">
    <location>
        <begin position="80"/>
        <end position="91"/>
    </location>
</feature>
<accession>A0A7J7IK61</accession>
<name>A0A7J7IK61_9RHOD</name>
<keyword evidence="2" id="KW-1133">Transmembrane helix</keyword>
<gene>
    <name evidence="3" type="ORF">F1559_004454</name>
</gene>
<dbReference type="InterPro" id="IPR011042">
    <property type="entry name" value="6-blade_b-propeller_TolB-like"/>
</dbReference>
<dbReference type="SUPFAM" id="SSF52833">
    <property type="entry name" value="Thioredoxin-like"/>
    <property type="match status" value="1"/>
</dbReference>
<dbReference type="PANTHER" id="PTHR46388">
    <property type="entry name" value="NHL REPEAT-CONTAINING PROTEIN 2"/>
    <property type="match status" value="1"/>
</dbReference>
<evidence type="ECO:0008006" key="5">
    <source>
        <dbReference type="Google" id="ProtNLM"/>
    </source>
</evidence>